<sequence>MAAKTPTFLSRLLGTWELLSFVAINVDDPKDITYPMGEACKGQIMYSEDGYMAAVLQWGYVESYQTDWFHASMEEFANAGRKTMAYCGPFYLNEQPGDHQRVFHHAEISIPPNWNDTIQLRLAQMTEEGGETILTLGPECPMQQDGVSRVLRLRWHKLPRNESTKAPDEHVL</sequence>
<dbReference type="InterPro" id="IPR024311">
    <property type="entry name" value="Lipocalin-like"/>
</dbReference>
<evidence type="ECO:0000313" key="2">
    <source>
        <dbReference type="EMBL" id="KAJ8988964.1"/>
    </source>
</evidence>
<dbReference type="Proteomes" id="UP001161757">
    <property type="component" value="Unassembled WGS sequence"/>
</dbReference>
<name>A0AAN6IRS4_EXODE</name>
<evidence type="ECO:0000259" key="1">
    <source>
        <dbReference type="Pfam" id="PF13924"/>
    </source>
</evidence>
<proteinExistence type="predicted"/>
<dbReference type="Pfam" id="PF13924">
    <property type="entry name" value="Lipocalin_5"/>
    <property type="match status" value="1"/>
</dbReference>
<organism evidence="2 3">
    <name type="scientific">Exophiala dermatitidis</name>
    <name type="common">Black yeast-like fungus</name>
    <name type="synonym">Wangiella dermatitidis</name>
    <dbReference type="NCBI Taxonomy" id="5970"/>
    <lineage>
        <taxon>Eukaryota</taxon>
        <taxon>Fungi</taxon>
        <taxon>Dikarya</taxon>
        <taxon>Ascomycota</taxon>
        <taxon>Pezizomycotina</taxon>
        <taxon>Eurotiomycetes</taxon>
        <taxon>Chaetothyriomycetidae</taxon>
        <taxon>Chaetothyriales</taxon>
        <taxon>Herpotrichiellaceae</taxon>
        <taxon>Exophiala</taxon>
    </lineage>
</organism>
<reference evidence="2" key="1">
    <citation type="submission" date="2023-01" db="EMBL/GenBank/DDBJ databases">
        <title>Exophiala dermititidis isolated from Cystic Fibrosis Patient.</title>
        <authorList>
            <person name="Kurbessoian T."/>
            <person name="Crocker A."/>
            <person name="Murante D."/>
            <person name="Hogan D.A."/>
            <person name="Stajich J.E."/>
        </authorList>
    </citation>
    <scope>NUCLEOTIDE SEQUENCE</scope>
    <source>
        <strain evidence="2">Ex8</strain>
    </source>
</reference>
<gene>
    <name evidence="2" type="ORF">HRR80_007163</name>
</gene>
<evidence type="ECO:0000313" key="3">
    <source>
        <dbReference type="Proteomes" id="UP001161757"/>
    </source>
</evidence>
<feature type="domain" description="Lipocalin-like" evidence="1">
    <location>
        <begin position="14"/>
        <end position="157"/>
    </location>
</feature>
<dbReference type="EMBL" id="JAJGCB010000016">
    <property type="protein sequence ID" value="KAJ8988964.1"/>
    <property type="molecule type" value="Genomic_DNA"/>
</dbReference>
<protein>
    <recommendedName>
        <fullName evidence="1">Lipocalin-like domain-containing protein</fullName>
    </recommendedName>
</protein>
<accession>A0AAN6IRS4</accession>
<comment type="caution">
    <text evidence="2">The sequence shown here is derived from an EMBL/GenBank/DDBJ whole genome shotgun (WGS) entry which is preliminary data.</text>
</comment>
<dbReference type="AlphaFoldDB" id="A0AAN6IRS4"/>